<evidence type="ECO:0000313" key="3">
    <source>
        <dbReference type="Proteomes" id="UP000476511"/>
    </source>
</evidence>
<dbReference type="AlphaFoldDB" id="A0A6L5QX56"/>
<organism evidence="2 3">
    <name type="scientific">Agromyces kandeliae</name>
    <dbReference type="NCBI Taxonomy" id="2666141"/>
    <lineage>
        <taxon>Bacteria</taxon>
        <taxon>Bacillati</taxon>
        <taxon>Actinomycetota</taxon>
        <taxon>Actinomycetes</taxon>
        <taxon>Micrococcales</taxon>
        <taxon>Microbacteriaceae</taxon>
        <taxon>Agromyces</taxon>
    </lineage>
</organism>
<gene>
    <name evidence="2" type="ORF">GJR97_01275</name>
</gene>
<feature type="compositionally biased region" description="Basic and acidic residues" evidence="1">
    <location>
        <begin position="142"/>
        <end position="158"/>
    </location>
</feature>
<keyword evidence="3" id="KW-1185">Reference proteome</keyword>
<feature type="region of interest" description="Disordered" evidence="1">
    <location>
        <begin position="140"/>
        <end position="164"/>
    </location>
</feature>
<evidence type="ECO:0000256" key="1">
    <source>
        <dbReference type="SAM" id="MobiDB-lite"/>
    </source>
</evidence>
<accession>A0A6L5QX56</accession>
<sequence>MTDSTHLDHLAHSRRADARGSSRYDRAFARKIDTDGLGRAIECPAPSLLADYVLEVLAEGRTLLRRGALIVDSTGEPIASTDALLARIHGLLEALPERPDAAEPYRDIRLLMATGSTYRAVYVRQVYDAARASLPAYRAPRRAREERAPARTSTERARATRARHRAAEVGSARSWLLMLLDDEESAARPGNRLDAASLYASAASSIEEYEGDLLDDADEDGPRWRVPGKRTFYAVADHVLGARTRTARARLYIIPAEPNRDPFVVPADPTTREDPAS</sequence>
<name>A0A6L5QX56_9MICO</name>
<comment type="caution">
    <text evidence="2">The sequence shown here is derived from an EMBL/GenBank/DDBJ whole genome shotgun (WGS) entry which is preliminary data.</text>
</comment>
<proteinExistence type="predicted"/>
<dbReference type="Proteomes" id="UP000476511">
    <property type="component" value="Unassembled WGS sequence"/>
</dbReference>
<evidence type="ECO:0000313" key="2">
    <source>
        <dbReference type="EMBL" id="MRX42351.1"/>
    </source>
</evidence>
<protein>
    <submittedName>
        <fullName evidence="2">Uncharacterized protein</fullName>
    </submittedName>
</protein>
<dbReference type="RefSeq" id="WP_154344751.1">
    <property type="nucleotide sequence ID" value="NZ_WKJD01000004.1"/>
</dbReference>
<reference evidence="2 3" key="1">
    <citation type="submission" date="2019-11" db="EMBL/GenBank/DDBJ databases">
        <title>Agromyces kandeliae sp. nov., isolated from mangrove soil.</title>
        <authorList>
            <person name="Wang R."/>
        </authorList>
    </citation>
    <scope>NUCLEOTIDE SEQUENCE [LARGE SCALE GENOMIC DNA]</scope>
    <source>
        <strain evidence="2 3">Q22</strain>
    </source>
</reference>
<dbReference type="EMBL" id="WKJD01000004">
    <property type="protein sequence ID" value="MRX42351.1"/>
    <property type="molecule type" value="Genomic_DNA"/>
</dbReference>